<evidence type="ECO:0000256" key="1">
    <source>
        <dbReference type="SAM" id="MobiDB-lite"/>
    </source>
</evidence>
<sequence>MTSKKKSHPSVQQFKEFVKKHPKLVQEVRKGNKDWQEVFEDWYLLGENDVVWKQYRDGEQEQEDDKKDSKADFMSQMLSAVKKMDMNTVNHHITNMSSTISTIQGLFDQFGSSKGTNQQATSNSQNPFTFRKD</sequence>
<comment type="caution">
    <text evidence="2">The sequence shown here is derived from an EMBL/GenBank/DDBJ whole genome shotgun (WGS) entry which is preliminary data.</text>
</comment>
<dbReference type="InterPro" id="IPR025953">
    <property type="entry name" value="YlbD_coat"/>
</dbReference>
<keyword evidence="3" id="KW-1185">Reference proteome</keyword>
<accession>A0A5C6W879</accession>
<protein>
    <submittedName>
        <fullName evidence="2">Cytosolic protein</fullName>
    </submittedName>
</protein>
<evidence type="ECO:0000313" key="3">
    <source>
        <dbReference type="Proteomes" id="UP000321363"/>
    </source>
</evidence>
<evidence type="ECO:0000313" key="2">
    <source>
        <dbReference type="EMBL" id="TXC92079.1"/>
    </source>
</evidence>
<name>A0A5C6W879_9BACI</name>
<dbReference type="EMBL" id="VOQF01000003">
    <property type="protein sequence ID" value="TXC92079.1"/>
    <property type="molecule type" value="Genomic_DNA"/>
</dbReference>
<dbReference type="OrthoDB" id="1655540at2"/>
<organism evidence="2 3">
    <name type="scientific">Metabacillus litoralis</name>
    <dbReference type="NCBI Taxonomy" id="152268"/>
    <lineage>
        <taxon>Bacteria</taxon>
        <taxon>Bacillati</taxon>
        <taxon>Bacillota</taxon>
        <taxon>Bacilli</taxon>
        <taxon>Bacillales</taxon>
        <taxon>Bacillaceae</taxon>
        <taxon>Metabacillus</taxon>
    </lineage>
</organism>
<gene>
    <name evidence="2" type="ORF">FS935_06775</name>
</gene>
<feature type="region of interest" description="Disordered" evidence="1">
    <location>
        <begin position="111"/>
        <end position="133"/>
    </location>
</feature>
<dbReference type="Proteomes" id="UP000321363">
    <property type="component" value="Unassembled WGS sequence"/>
</dbReference>
<proteinExistence type="predicted"/>
<dbReference type="AlphaFoldDB" id="A0A5C6W879"/>
<dbReference type="RefSeq" id="WP_146946825.1">
    <property type="nucleotide sequence ID" value="NZ_VOQF01000003.1"/>
</dbReference>
<reference evidence="2 3" key="1">
    <citation type="journal article" date="2005" name="Int. J. Syst. Evol. Microbiol.">
        <title>Bacillus litoralis sp. nov., isolated from a tidal flat of the Yellow Sea in Korea.</title>
        <authorList>
            <person name="Yoon J.H."/>
            <person name="Oh T.K."/>
        </authorList>
    </citation>
    <scope>NUCLEOTIDE SEQUENCE [LARGE SCALE GENOMIC DNA]</scope>
    <source>
        <strain evidence="2 3">SW-211</strain>
    </source>
</reference>
<dbReference type="Pfam" id="PF14071">
    <property type="entry name" value="YlbD_coat"/>
    <property type="match status" value="1"/>
</dbReference>